<sequence>MHVRARTHAAVRNSPAPLPTRILHCARRWPGAFERQAPIIGHRTAPAAASAAHPSRIAAAQFILRTGSSNPVISVSRARPVAPIARPFRPDGQAPASPSSVSSPSQAEDAASAAAAHGACLSQREGHGPRPRSRVTARGSLLAPPFRSDQPSARASPLIHACRHFISPPFSRPSRAAAPAPGPADHDERLLRLTTLARPFSSYLVLVQLLFQATLFHRRLIHLANTNPPRQSEMGASASAFHEAVARSQPATALIPPFLPTHVTSPASRSANTSIAFAPL</sequence>
<accession>A0A2H3J593</accession>
<dbReference type="Proteomes" id="UP000218811">
    <property type="component" value="Unassembled WGS sequence"/>
</dbReference>
<evidence type="ECO:0000313" key="3">
    <source>
        <dbReference type="Proteomes" id="UP000218811"/>
    </source>
</evidence>
<gene>
    <name evidence="2" type="ORF">WOLCODRAFT_155599</name>
</gene>
<name>A0A2H3J593_WOLCO</name>
<feature type="region of interest" description="Disordered" evidence="1">
    <location>
        <begin position="85"/>
        <end position="136"/>
    </location>
</feature>
<protein>
    <submittedName>
        <fullName evidence="2">Uncharacterized protein</fullName>
    </submittedName>
</protein>
<evidence type="ECO:0000256" key="1">
    <source>
        <dbReference type="SAM" id="MobiDB-lite"/>
    </source>
</evidence>
<feature type="compositionally biased region" description="Low complexity" evidence="1">
    <location>
        <begin position="93"/>
        <end position="122"/>
    </location>
</feature>
<organism evidence="2 3">
    <name type="scientific">Wolfiporia cocos (strain MD-104)</name>
    <name type="common">Brown rot fungus</name>
    <dbReference type="NCBI Taxonomy" id="742152"/>
    <lineage>
        <taxon>Eukaryota</taxon>
        <taxon>Fungi</taxon>
        <taxon>Dikarya</taxon>
        <taxon>Basidiomycota</taxon>
        <taxon>Agaricomycotina</taxon>
        <taxon>Agaricomycetes</taxon>
        <taxon>Polyporales</taxon>
        <taxon>Phaeolaceae</taxon>
        <taxon>Wolfiporia</taxon>
    </lineage>
</organism>
<dbReference type="AlphaFoldDB" id="A0A2H3J593"/>
<evidence type="ECO:0000313" key="2">
    <source>
        <dbReference type="EMBL" id="PCH34953.1"/>
    </source>
</evidence>
<keyword evidence="3" id="KW-1185">Reference proteome</keyword>
<proteinExistence type="predicted"/>
<reference evidence="2 3" key="1">
    <citation type="journal article" date="2012" name="Science">
        <title>The Paleozoic origin of enzymatic lignin decomposition reconstructed from 31 fungal genomes.</title>
        <authorList>
            <person name="Floudas D."/>
            <person name="Binder M."/>
            <person name="Riley R."/>
            <person name="Barry K."/>
            <person name="Blanchette R.A."/>
            <person name="Henrissat B."/>
            <person name="Martinez A.T."/>
            <person name="Otillar R."/>
            <person name="Spatafora J.W."/>
            <person name="Yadav J.S."/>
            <person name="Aerts A."/>
            <person name="Benoit I."/>
            <person name="Boyd A."/>
            <person name="Carlson A."/>
            <person name="Copeland A."/>
            <person name="Coutinho P.M."/>
            <person name="de Vries R.P."/>
            <person name="Ferreira P."/>
            <person name="Findley K."/>
            <person name="Foster B."/>
            <person name="Gaskell J."/>
            <person name="Glotzer D."/>
            <person name="Gorecki P."/>
            <person name="Heitman J."/>
            <person name="Hesse C."/>
            <person name="Hori C."/>
            <person name="Igarashi K."/>
            <person name="Jurgens J.A."/>
            <person name="Kallen N."/>
            <person name="Kersten P."/>
            <person name="Kohler A."/>
            <person name="Kuees U."/>
            <person name="Kumar T.K.A."/>
            <person name="Kuo A."/>
            <person name="LaButti K."/>
            <person name="Larrondo L.F."/>
            <person name="Lindquist E."/>
            <person name="Ling A."/>
            <person name="Lombard V."/>
            <person name="Lucas S."/>
            <person name="Lundell T."/>
            <person name="Martin R."/>
            <person name="McLaughlin D.J."/>
            <person name="Morgenstern I."/>
            <person name="Morin E."/>
            <person name="Murat C."/>
            <person name="Nagy L.G."/>
            <person name="Nolan M."/>
            <person name="Ohm R.A."/>
            <person name="Patyshakuliyeva A."/>
            <person name="Rokas A."/>
            <person name="Ruiz-Duenas F.J."/>
            <person name="Sabat G."/>
            <person name="Salamov A."/>
            <person name="Samejima M."/>
            <person name="Schmutz J."/>
            <person name="Slot J.C."/>
            <person name="St John F."/>
            <person name="Stenlid J."/>
            <person name="Sun H."/>
            <person name="Sun S."/>
            <person name="Syed K."/>
            <person name="Tsang A."/>
            <person name="Wiebenga A."/>
            <person name="Young D."/>
            <person name="Pisabarro A."/>
            <person name="Eastwood D.C."/>
            <person name="Martin F."/>
            <person name="Cullen D."/>
            <person name="Grigoriev I.V."/>
            <person name="Hibbett D.S."/>
        </authorList>
    </citation>
    <scope>NUCLEOTIDE SEQUENCE [LARGE SCALE GENOMIC DNA]</scope>
    <source>
        <strain evidence="2 3">MD-104</strain>
    </source>
</reference>
<dbReference type="EMBL" id="KB467843">
    <property type="protein sequence ID" value="PCH34953.1"/>
    <property type="molecule type" value="Genomic_DNA"/>
</dbReference>